<keyword evidence="4" id="KW-0349">Heme</keyword>
<evidence type="ECO:0000256" key="3">
    <source>
        <dbReference type="ARBA" id="ARBA00022559"/>
    </source>
</evidence>
<keyword evidence="15" id="KW-1185">Reference proteome</keyword>
<protein>
    <recommendedName>
        <fullName evidence="13">Plant heme peroxidase family profile domain-containing protein</fullName>
    </recommendedName>
</protein>
<evidence type="ECO:0000256" key="9">
    <source>
        <dbReference type="ARBA" id="ARBA00023324"/>
    </source>
</evidence>
<keyword evidence="9" id="KW-0376">Hydrogen peroxide</keyword>
<organism evidence="14 15">
    <name type="scientific">Aegilops tauschii subsp. strangulata</name>
    <name type="common">Goatgrass</name>
    <dbReference type="NCBI Taxonomy" id="200361"/>
    <lineage>
        <taxon>Eukaryota</taxon>
        <taxon>Viridiplantae</taxon>
        <taxon>Streptophyta</taxon>
        <taxon>Embryophyta</taxon>
        <taxon>Tracheophyta</taxon>
        <taxon>Spermatophyta</taxon>
        <taxon>Magnoliopsida</taxon>
        <taxon>Liliopsida</taxon>
        <taxon>Poales</taxon>
        <taxon>Poaceae</taxon>
        <taxon>BOP clade</taxon>
        <taxon>Pooideae</taxon>
        <taxon>Triticodae</taxon>
        <taxon>Triticeae</taxon>
        <taxon>Triticinae</taxon>
        <taxon>Aegilops</taxon>
    </lineage>
</organism>
<reference evidence="14" key="5">
    <citation type="journal article" date="2021" name="G3 (Bethesda)">
        <title>Aegilops tauschii genome assembly Aet v5.0 features greater sequence contiguity and improved annotation.</title>
        <authorList>
            <person name="Wang L."/>
            <person name="Zhu T."/>
            <person name="Rodriguez J.C."/>
            <person name="Deal K.R."/>
            <person name="Dubcovsky J."/>
            <person name="McGuire P.E."/>
            <person name="Lux T."/>
            <person name="Spannagl M."/>
            <person name="Mayer K.F.X."/>
            <person name="Baldrich P."/>
            <person name="Meyers B.C."/>
            <person name="Huo N."/>
            <person name="Gu Y.Q."/>
            <person name="Zhou H."/>
            <person name="Devos K.M."/>
            <person name="Bennetzen J.L."/>
            <person name="Unver T."/>
            <person name="Budak H."/>
            <person name="Gulick P.J."/>
            <person name="Galiba G."/>
            <person name="Kalapos B."/>
            <person name="Nelson D.R."/>
            <person name="Li P."/>
            <person name="You F.M."/>
            <person name="Luo M.C."/>
            <person name="Dvorak J."/>
        </authorList>
    </citation>
    <scope>NUCLEOTIDE SEQUENCE [LARGE SCALE GENOMIC DNA]</scope>
    <source>
        <strain evidence="14">cv. AL8/78</strain>
    </source>
</reference>
<dbReference type="GO" id="GO:0006979">
    <property type="term" value="P:response to oxidative stress"/>
    <property type="evidence" value="ECO:0007669"/>
    <property type="project" value="InterPro"/>
</dbReference>
<dbReference type="GO" id="GO:0140825">
    <property type="term" value="F:lactoperoxidase activity"/>
    <property type="evidence" value="ECO:0007669"/>
    <property type="project" value="UniProtKB-EC"/>
</dbReference>
<feature type="domain" description="Plant heme peroxidase family profile" evidence="13">
    <location>
        <begin position="53"/>
        <end position="100"/>
    </location>
</feature>
<evidence type="ECO:0000256" key="6">
    <source>
        <dbReference type="ARBA" id="ARBA00022837"/>
    </source>
</evidence>
<dbReference type="Gramene" id="AET5Gv20259700.4">
    <property type="protein sequence ID" value="AET5Gv20259700.4"/>
    <property type="gene ID" value="AET5Gv20259700"/>
</dbReference>
<dbReference type="AlphaFoldDB" id="A0A453K1I3"/>
<comment type="catalytic activity">
    <reaction evidence="1">
        <text>2 a phenolic donor + H2O2 = 2 a phenolic radical donor + 2 H2O</text>
        <dbReference type="Rhea" id="RHEA:56136"/>
        <dbReference type="ChEBI" id="CHEBI:15377"/>
        <dbReference type="ChEBI" id="CHEBI:16240"/>
        <dbReference type="ChEBI" id="CHEBI:139520"/>
        <dbReference type="ChEBI" id="CHEBI:139521"/>
        <dbReference type="EC" id="1.11.1.7"/>
    </reaction>
</comment>
<evidence type="ECO:0000256" key="12">
    <source>
        <dbReference type="PIRSR" id="PIRSR600823-4"/>
    </source>
</evidence>
<evidence type="ECO:0000313" key="14">
    <source>
        <dbReference type="EnsemblPlants" id="AET5Gv20259700.4"/>
    </source>
</evidence>
<keyword evidence="6 11" id="KW-0106">Calcium</keyword>
<keyword evidence="7" id="KW-0560">Oxidoreductase</keyword>
<dbReference type="GO" id="GO:0020037">
    <property type="term" value="F:heme binding"/>
    <property type="evidence" value="ECO:0007669"/>
    <property type="project" value="InterPro"/>
</dbReference>
<accession>A0A453K1I3</accession>
<sequence length="134" mass="14322">IILTCRSLSIALSRHPTYAGLARASSMARPAPSPLLLLAVLVGALAGGGEAALLKAHFYRPSCPAAEAVVRDIVLARVAADPAALPARLLRLFFHDCFVRVRTHVTTGSVHARAHAWLTDAVLIRVRRGATRRC</sequence>
<feature type="active site" description="Proton acceptor" evidence="10">
    <location>
        <position position="95"/>
    </location>
</feature>
<dbReference type="PANTHER" id="PTHR31235">
    <property type="entry name" value="PEROXIDASE 25-RELATED"/>
    <property type="match status" value="1"/>
</dbReference>
<evidence type="ECO:0000256" key="1">
    <source>
        <dbReference type="ARBA" id="ARBA00000189"/>
    </source>
</evidence>
<dbReference type="Gene3D" id="1.10.520.10">
    <property type="match status" value="1"/>
</dbReference>
<dbReference type="PROSITE" id="PS50873">
    <property type="entry name" value="PEROXIDASE_4"/>
    <property type="match status" value="1"/>
</dbReference>
<dbReference type="InterPro" id="IPR010255">
    <property type="entry name" value="Haem_peroxidase_sf"/>
</dbReference>
<dbReference type="GO" id="GO:0046872">
    <property type="term" value="F:metal ion binding"/>
    <property type="evidence" value="ECO:0007669"/>
    <property type="project" value="UniProtKB-KW"/>
</dbReference>
<evidence type="ECO:0000256" key="4">
    <source>
        <dbReference type="ARBA" id="ARBA00022617"/>
    </source>
</evidence>
<evidence type="ECO:0000256" key="10">
    <source>
        <dbReference type="PIRSR" id="PIRSR600823-1"/>
    </source>
</evidence>
<evidence type="ECO:0000313" key="15">
    <source>
        <dbReference type="Proteomes" id="UP000015105"/>
    </source>
</evidence>
<reference evidence="14" key="3">
    <citation type="journal article" date="2017" name="Nature">
        <title>Genome sequence of the progenitor of the wheat D genome Aegilops tauschii.</title>
        <authorList>
            <person name="Luo M.C."/>
            <person name="Gu Y.Q."/>
            <person name="Puiu D."/>
            <person name="Wang H."/>
            <person name="Twardziok S.O."/>
            <person name="Deal K.R."/>
            <person name="Huo N."/>
            <person name="Zhu T."/>
            <person name="Wang L."/>
            <person name="Wang Y."/>
            <person name="McGuire P.E."/>
            <person name="Liu S."/>
            <person name="Long H."/>
            <person name="Ramasamy R.K."/>
            <person name="Rodriguez J.C."/>
            <person name="Van S.L."/>
            <person name="Yuan L."/>
            <person name="Wang Z."/>
            <person name="Xia Z."/>
            <person name="Xiao L."/>
            <person name="Anderson O.D."/>
            <person name="Ouyang S."/>
            <person name="Liang Y."/>
            <person name="Zimin A.V."/>
            <person name="Pertea G."/>
            <person name="Qi P."/>
            <person name="Bennetzen J.L."/>
            <person name="Dai X."/>
            <person name="Dawson M.W."/>
            <person name="Muller H.G."/>
            <person name="Kugler K."/>
            <person name="Rivarola-Duarte L."/>
            <person name="Spannagl M."/>
            <person name="Mayer K.F.X."/>
            <person name="Lu F.H."/>
            <person name="Bevan M.W."/>
            <person name="Leroy P."/>
            <person name="Li P."/>
            <person name="You F.M."/>
            <person name="Sun Q."/>
            <person name="Liu Z."/>
            <person name="Lyons E."/>
            <person name="Wicker T."/>
            <person name="Salzberg S.L."/>
            <person name="Devos K.M."/>
            <person name="Dvorak J."/>
        </authorList>
    </citation>
    <scope>NUCLEOTIDE SEQUENCE [LARGE SCALE GENOMIC DNA]</scope>
    <source>
        <strain evidence="14">cv. AL8/78</strain>
    </source>
</reference>
<dbReference type="SUPFAM" id="SSF48113">
    <property type="entry name" value="Heme-dependent peroxidases"/>
    <property type="match status" value="1"/>
</dbReference>
<comment type="cofactor">
    <cofactor evidence="11">
        <name>Ca(2+)</name>
        <dbReference type="ChEBI" id="CHEBI:29108"/>
    </cofactor>
    <text evidence="11">Binds 2 calcium ions per subunit.</text>
</comment>
<evidence type="ECO:0000256" key="11">
    <source>
        <dbReference type="PIRSR" id="PIRSR600823-3"/>
    </source>
</evidence>
<dbReference type="EnsemblPlants" id="AET5Gv20259700.4">
    <property type="protein sequence ID" value="AET5Gv20259700.4"/>
    <property type="gene ID" value="AET5Gv20259700"/>
</dbReference>
<comment type="cofactor">
    <cofactor evidence="2">
        <name>heme b</name>
        <dbReference type="ChEBI" id="CHEBI:60344"/>
    </cofactor>
</comment>
<evidence type="ECO:0000256" key="2">
    <source>
        <dbReference type="ARBA" id="ARBA00001970"/>
    </source>
</evidence>
<proteinExistence type="predicted"/>
<dbReference type="InterPro" id="IPR002016">
    <property type="entry name" value="Haem_peroxidase"/>
</dbReference>
<keyword evidence="5 11" id="KW-0479">Metal-binding</keyword>
<feature type="binding site" evidence="11">
    <location>
        <position position="96"/>
    </location>
    <ligand>
        <name>Ca(2+)</name>
        <dbReference type="ChEBI" id="CHEBI:29108"/>
        <label>1</label>
    </ligand>
</feature>
<name>A0A453K1I3_AEGTS</name>
<reference evidence="14" key="4">
    <citation type="submission" date="2019-03" db="UniProtKB">
        <authorList>
            <consortium name="EnsemblPlants"/>
        </authorList>
    </citation>
    <scope>IDENTIFICATION</scope>
</reference>
<evidence type="ECO:0000256" key="7">
    <source>
        <dbReference type="ARBA" id="ARBA00023002"/>
    </source>
</evidence>
<dbReference type="InterPro" id="IPR000823">
    <property type="entry name" value="Peroxidase_pln"/>
</dbReference>
<reference evidence="15" key="1">
    <citation type="journal article" date="2014" name="Science">
        <title>Ancient hybridizations among the ancestral genomes of bread wheat.</title>
        <authorList>
            <consortium name="International Wheat Genome Sequencing Consortium,"/>
            <person name="Marcussen T."/>
            <person name="Sandve S.R."/>
            <person name="Heier L."/>
            <person name="Spannagl M."/>
            <person name="Pfeifer M."/>
            <person name="Jakobsen K.S."/>
            <person name="Wulff B.B."/>
            <person name="Steuernagel B."/>
            <person name="Mayer K.F."/>
            <person name="Olsen O.A."/>
        </authorList>
    </citation>
    <scope>NUCLEOTIDE SEQUENCE [LARGE SCALE GENOMIC DNA]</scope>
    <source>
        <strain evidence="15">cv. AL8/78</strain>
    </source>
</reference>
<dbReference type="GO" id="GO:0042744">
    <property type="term" value="P:hydrogen peroxide catabolic process"/>
    <property type="evidence" value="ECO:0007669"/>
    <property type="project" value="UniProtKB-KW"/>
</dbReference>
<keyword evidence="3" id="KW-0575">Peroxidase</keyword>
<evidence type="ECO:0000256" key="5">
    <source>
        <dbReference type="ARBA" id="ARBA00022723"/>
    </source>
</evidence>
<evidence type="ECO:0000259" key="13">
    <source>
        <dbReference type="PROSITE" id="PS50873"/>
    </source>
</evidence>
<reference evidence="15" key="2">
    <citation type="journal article" date="2017" name="Nat. Plants">
        <title>The Aegilops tauschii genome reveals multiple impacts of transposons.</title>
        <authorList>
            <person name="Zhao G."/>
            <person name="Zou C."/>
            <person name="Li K."/>
            <person name="Wang K."/>
            <person name="Li T."/>
            <person name="Gao L."/>
            <person name="Zhang X."/>
            <person name="Wang H."/>
            <person name="Yang Z."/>
            <person name="Liu X."/>
            <person name="Jiang W."/>
            <person name="Mao L."/>
            <person name="Kong X."/>
            <person name="Jiao Y."/>
            <person name="Jia J."/>
        </authorList>
    </citation>
    <scope>NUCLEOTIDE SEQUENCE [LARGE SCALE GENOMIC DNA]</scope>
    <source>
        <strain evidence="15">cv. AL8/78</strain>
    </source>
</reference>
<feature type="binding site" evidence="11">
    <location>
        <position position="99"/>
    </location>
    <ligand>
        <name>Ca(2+)</name>
        <dbReference type="ChEBI" id="CHEBI:29108"/>
        <label>1</label>
    </ligand>
</feature>
<feature type="site" description="Transition state stabilizer" evidence="12">
    <location>
        <position position="91"/>
    </location>
</feature>
<keyword evidence="8" id="KW-0408">Iron</keyword>
<evidence type="ECO:0000256" key="8">
    <source>
        <dbReference type="ARBA" id="ARBA00023004"/>
    </source>
</evidence>
<dbReference type="Proteomes" id="UP000015105">
    <property type="component" value="Chromosome 5D"/>
</dbReference>